<feature type="transmembrane region" description="Helical" evidence="1">
    <location>
        <begin position="31"/>
        <end position="52"/>
    </location>
</feature>
<dbReference type="AlphaFoldDB" id="A0A4Q1D2C4"/>
<dbReference type="EMBL" id="SDHZ01000003">
    <property type="protein sequence ID" value="RXK81991.1"/>
    <property type="molecule type" value="Genomic_DNA"/>
</dbReference>
<reference evidence="2 3" key="1">
    <citation type="submission" date="2019-01" db="EMBL/GenBank/DDBJ databases">
        <title>Filimonas sp. strain TTM-71.</title>
        <authorList>
            <person name="Chen W.-M."/>
        </authorList>
    </citation>
    <scope>NUCLEOTIDE SEQUENCE [LARGE SCALE GENOMIC DNA]</scope>
    <source>
        <strain evidence="2 3">TTM-71</strain>
    </source>
</reference>
<sequence>MAAALKAAAQGQGQGQGSAGLNAAEAAVKSYFPPAINLMYAIGALMGIVGAVKV</sequence>
<dbReference type="Proteomes" id="UP000290545">
    <property type="component" value="Unassembled WGS sequence"/>
</dbReference>
<dbReference type="Pfam" id="PF13572">
    <property type="entry name" value="DUF4134"/>
    <property type="match status" value="1"/>
</dbReference>
<evidence type="ECO:0000256" key="1">
    <source>
        <dbReference type="SAM" id="Phobius"/>
    </source>
</evidence>
<protein>
    <submittedName>
        <fullName evidence="2">DUF4134 domain-containing protein</fullName>
    </submittedName>
</protein>
<keyword evidence="1" id="KW-1133">Transmembrane helix</keyword>
<gene>
    <name evidence="2" type="ORF">ESB13_17910</name>
</gene>
<keyword evidence="3" id="KW-1185">Reference proteome</keyword>
<comment type="caution">
    <text evidence="2">The sequence shown here is derived from an EMBL/GenBank/DDBJ whole genome shotgun (WGS) entry which is preliminary data.</text>
</comment>
<evidence type="ECO:0000313" key="2">
    <source>
        <dbReference type="EMBL" id="RXK81991.1"/>
    </source>
</evidence>
<evidence type="ECO:0000313" key="3">
    <source>
        <dbReference type="Proteomes" id="UP000290545"/>
    </source>
</evidence>
<keyword evidence="1" id="KW-0472">Membrane</keyword>
<name>A0A4Q1D2C4_9BACT</name>
<organism evidence="2 3">
    <name type="scientific">Filimonas effusa</name>
    <dbReference type="NCBI Taxonomy" id="2508721"/>
    <lineage>
        <taxon>Bacteria</taxon>
        <taxon>Pseudomonadati</taxon>
        <taxon>Bacteroidota</taxon>
        <taxon>Chitinophagia</taxon>
        <taxon>Chitinophagales</taxon>
        <taxon>Chitinophagaceae</taxon>
        <taxon>Filimonas</taxon>
    </lineage>
</organism>
<accession>A0A4Q1D2C4</accession>
<proteinExistence type="predicted"/>
<keyword evidence="1" id="KW-0812">Transmembrane</keyword>
<dbReference type="InterPro" id="IPR025408">
    <property type="entry name" value="DUF4134"/>
</dbReference>